<dbReference type="GO" id="GO:0031515">
    <property type="term" value="C:tRNA (m1A) methyltransferase complex"/>
    <property type="evidence" value="ECO:0007669"/>
    <property type="project" value="InterPro"/>
</dbReference>
<dbReference type="Pfam" id="PF08704">
    <property type="entry name" value="GCD14"/>
    <property type="match status" value="1"/>
</dbReference>
<keyword evidence="3" id="KW-0489">Methyltransferase</keyword>
<protein>
    <recommendedName>
        <fullName evidence="2">tRNA (adenine(58)-N(1))-methyltransferase catalytic subunit TRM61</fullName>
        <ecNumber evidence="1">2.1.1.220</ecNumber>
    </recommendedName>
    <alternativeName>
        <fullName evidence="7">tRNA(m1A58)-methyltransferase subunit TRM61</fullName>
    </alternativeName>
</protein>
<dbReference type="GO" id="GO:0030488">
    <property type="term" value="P:tRNA methylation"/>
    <property type="evidence" value="ECO:0007669"/>
    <property type="project" value="InterPro"/>
</dbReference>
<evidence type="ECO:0000256" key="8">
    <source>
        <dbReference type="SAM" id="MobiDB-lite"/>
    </source>
</evidence>
<evidence type="ECO:0000256" key="3">
    <source>
        <dbReference type="ARBA" id="ARBA00022603"/>
    </source>
</evidence>
<evidence type="ECO:0000256" key="2">
    <source>
        <dbReference type="ARBA" id="ARBA00015963"/>
    </source>
</evidence>
<keyword evidence="6" id="KW-0819">tRNA processing</keyword>
<evidence type="ECO:0000256" key="4">
    <source>
        <dbReference type="ARBA" id="ARBA00022679"/>
    </source>
</evidence>
<keyword evidence="4" id="KW-0808">Transferase</keyword>
<name>A0A9N8Z586_9GLOM</name>
<dbReference type="Proteomes" id="UP000789739">
    <property type="component" value="Unassembled WGS sequence"/>
</dbReference>
<dbReference type="EMBL" id="CAJVPI010000088">
    <property type="protein sequence ID" value="CAG8477224.1"/>
    <property type="molecule type" value="Genomic_DNA"/>
</dbReference>
<dbReference type="PANTHER" id="PTHR12133:SF1">
    <property type="entry name" value="TRNA (ADENINE(58)-N(1))-METHYLTRANSFERASE, MITOCHONDRIAL"/>
    <property type="match status" value="1"/>
</dbReference>
<dbReference type="CDD" id="cd02440">
    <property type="entry name" value="AdoMet_MTases"/>
    <property type="match status" value="1"/>
</dbReference>
<keyword evidence="11" id="KW-1185">Reference proteome</keyword>
<evidence type="ECO:0000256" key="6">
    <source>
        <dbReference type="ARBA" id="ARBA00022694"/>
    </source>
</evidence>
<feature type="domain" description="tRNA (adenine(58)-N(1))-methyltransferase catalytic subunit TRM61 C-terminal" evidence="9">
    <location>
        <begin position="30"/>
        <end position="243"/>
    </location>
</feature>
<dbReference type="InterPro" id="IPR029063">
    <property type="entry name" value="SAM-dependent_MTases_sf"/>
</dbReference>
<feature type="compositionally biased region" description="Basic and acidic residues" evidence="8">
    <location>
        <begin position="214"/>
        <end position="228"/>
    </location>
</feature>
<keyword evidence="5" id="KW-0949">S-adenosyl-L-methionine</keyword>
<dbReference type="InterPro" id="IPR014816">
    <property type="entry name" value="tRNA_MeTrfase_Gcd14"/>
</dbReference>
<evidence type="ECO:0000256" key="1">
    <source>
        <dbReference type="ARBA" id="ARBA00012796"/>
    </source>
</evidence>
<evidence type="ECO:0000259" key="9">
    <source>
        <dbReference type="Pfam" id="PF08704"/>
    </source>
</evidence>
<organism evidence="10 11">
    <name type="scientific">Paraglomus brasilianum</name>
    <dbReference type="NCBI Taxonomy" id="144538"/>
    <lineage>
        <taxon>Eukaryota</taxon>
        <taxon>Fungi</taxon>
        <taxon>Fungi incertae sedis</taxon>
        <taxon>Mucoromycota</taxon>
        <taxon>Glomeromycotina</taxon>
        <taxon>Glomeromycetes</taxon>
        <taxon>Paraglomerales</taxon>
        <taxon>Paraglomeraceae</taxon>
        <taxon>Paraglomus</taxon>
    </lineage>
</organism>
<dbReference type="EC" id="2.1.1.220" evidence="1"/>
<dbReference type="OrthoDB" id="5585464at2759"/>
<dbReference type="GO" id="GO:0160107">
    <property type="term" value="F:tRNA (adenine(58)-N1)-methyltransferase activity"/>
    <property type="evidence" value="ECO:0007669"/>
    <property type="project" value="UniProtKB-EC"/>
</dbReference>
<evidence type="ECO:0000256" key="5">
    <source>
        <dbReference type="ARBA" id="ARBA00022691"/>
    </source>
</evidence>
<accession>A0A9N8Z586</accession>
<feature type="region of interest" description="Disordered" evidence="8">
    <location>
        <begin position="214"/>
        <end position="254"/>
    </location>
</feature>
<dbReference type="InterPro" id="IPR049470">
    <property type="entry name" value="TRM61_C"/>
</dbReference>
<dbReference type="PROSITE" id="PS51620">
    <property type="entry name" value="SAM_TRM61"/>
    <property type="match status" value="1"/>
</dbReference>
<dbReference type="Gene3D" id="3.40.50.150">
    <property type="entry name" value="Vaccinia Virus protein VP39"/>
    <property type="match status" value="1"/>
</dbReference>
<dbReference type="PANTHER" id="PTHR12133">
    <property type="entry name" value="TRNA (ADENINE(58)-N(1))-METHYLTRANSFERASE"/>
    <property type="match status" value="1"/>
</dbReference>
<comment type="caution">
    <text evidence="10">The sequence shown here is derived from an EMBL/GenBank/DDBJ whole genome shotgun (WGS) entry which is preliminary data.</text>
</comment>
<sequence>MPVRSKVKKADVKKTLFTIQFPTLDEYVVLKKRITTPVYPKDAASIVSLLDLHPHARVLDAGTGNGSLTLYLARALHPSGHVHSVDKSALHLSHAKHNVERFARGLYLPTISFSHGKLSSVLNSLPSDAPLYDGAALDMPTPWSELESVFKRLKNDKYVVCYLPNITQVLECMKEIERKGLAFAVEQVLEINWRPWDIKRTVIRGSMRDSTDEKLVDKPWLRTSEHGENGSSEKSVENNDSSANVGEEEEVKHEQCQNVVKEGNAEYEENGDLEVATPRDPENAAQESQAASVVSDARAWICRPGHPPTEHTAFLLQLRKKEYSPDNIIELETPNKQNRFLILQ</sequence>
<evidence type="ECO:0000313" key="11">
    <source>
        <dbReference type="Proteomes" id="UP000789739"/>
    </source>
</evidence>
<evidence type="ECO:0000313" key="10">
    <source>
        <dbReference type="EMBL" id="CAG8477224.1"/>
    </source>
</evidence>
<dbReference type="SUPFAM" id="SSF53335">
    <property type="entry name" value="S-adenosyl-L-methionine-dependent methyltransferases"/>
    <property type="match status" value="1"/>
</dbReference>
<gene>
    <name evidence="10" type="ORF">PBRASI_LOCUS1382</name>
</gene>
<dbReference type="GO" id="GO:0005739">
    <property type="term" value="C:mitochondrion"/>
    <property type="evidence" value="ECO:0007669"/>
    <property type="project" value="TreeGrafter"/>
</dbReference>
<proteinExistence type="predicted"/>
<feature type="compositionally biased region" description="Polar residues" evidence="8">
    <location>
        <begin position="229"/>
        <end position="244"/>
    </location>
</feature>
<evidence type="ECO:0000256" key="7">
    <source>
        <dbReference type="ARBA" id="ARBA00033309"/>
    </source>
</evidence>
<reference evidence="10" key="1">
    <citation type="submission" date="2021-06" db="EMBL/GenBank/DDBJ databases">
        <authorList>
            <person name="Kallberg Y."/>
            <person name="Tangrot J."/>
            <person name="Rosling A."/>
        </authorList>
    </citation>
    <scope>NUCLEOTIDE SEQUENCE</scope>
    <source>
        <strain evidence="10">BR232B</strain>
    </source>
</reference>
<dbReference type="AlphaFoldDB" id="A0A9N8Z586"/>